<dbReference type="InterPro" id="IPR032710">
    <property type="entry name" value="NTF2-like_dom_sf"/>
</dbReference>
<dbReference type="Gene3D" id="3.10.450.50">
    <property type="match status" value="1"/>
</dbReference>
<comment type="caution">
    <text evidence="2">The sequence shown here is derived from an EMBL/GenBank/DDBJ whole genome shotgun (WGS) entry which is preliminary data.</text>
</comment>
<evidence type="ECO:0000313" key="3">
    <source>
        <dbReference type="Proteomes" id="UP000247536"/>
    </source>
</evidence>
<sequence>MTDHTTAVLSAADALLTAFGRHDTKAYFDAFAPSATFIFHNLDRILSTRAAYEAEWALWESRDGFRVKACRSTNRALQLVGDVAIFTHAVETDLVIGGQDVVNHERETIVFARQPDGQWLAVHEHLSQLLT</sequence>
<feature type="domain" description="SnoaL-like" evidence="1">
    <location>
        <begin position="8"/>
        <end position="129"/>
    </location>
</feature>
<proteinExistence type="predicted"/>
<name>A0ABX5NQB4_9HYPH</name>
<accession>A0ABX5NQB4</accession>
<evidence type="ECO:0000259" key="1">
    <source>
        <dbReference type="Pfam" id="PF13474"/>
    </source>
</evidence>
<evidence type="ECO:0000313" key="2">
    <source>
        <dbReference type="EMBL" id="PYB69892.1"/>
    </source>
</evidence>
<dbReference type="SUPFAM" id="SSF54427">
    <property type="entry name" value="NTF2-like"/>
    <property type="match status" value="1"/>
</dbReference>
<keyword evidence="3" id="KW-1185">Reference proteome</keyword>
<dbReference type="Pfam" id="PF13474">
    <property type="entry name" value="SnoaL_3"/>
    <property type="match status" value="1"/>
</dbReference>
<gene>
    <name evidence="2" type="ORF">DMY87_22970</name>
</gene>
<organism evidence="2 3">
    <name type="scientific">Rhizobium wuzhouense</name>
    <dbReference type="NCBI Taxonomy" id="1986026"/>
    <lineage>
        <taxon>Bacteria</taxon>
        <taxon>Pseudomonadati</taxon>
        <taxon>Pseudomonadota</taxon>
        <taxon>Alphaproteobacteria</taxon>
        <taxon>Hyphomicrobiales</taxon>
        <taxon>Rhizobiaceae</taxon>
        <taxon>Rhizobium/Agrobacterium group</taxon>
        <taxon>Rhizobium</taxon>
    </lineage>
</organism>
<dbReference type="InterPro" id="IPR037401">
    <property type="entry name" value="SnoaL-like"/>
</dbReference>
<protein>
    <submittedName>
        <fullName evidence="2">DUF4440 domain-containing protein</fullName>
    </submittedName>
</protein>
<dbReference type="EMBL" id="QJRY01000012">
    <property type="protein sequence ID" value="PYB69892.1"/>
    <property type="molecule type" value="Genomic_DNA"/>
</dbReference>
<dbReference type="RefSeq" id="WP_110793978.1">
    <property type="nucleotide sequence ID" value="NZ_QJRY01000012.1"/>
</dbReference>
<dbReference type="Proteomes" id="UP000247536">
    <property type="component" value="Unassembled WGS sequence"/>
</dbReference>
<reference evidence="2 3" key="1">
    <citation type="submission" date="2018-06" db="EMBL/GenBank/DDBJ databases">
        <title>Rhizobium wuzhouense sp. nov., isolated from roots of Oryza officinalis.</title>
        <authorList>
            <person name="Yuan T."/>
        </authorList>
    </citation>
    <scope>NUCLEOTIDE SEQUENCE [LARGE SCALE GENOMIC DNA]</scope>
    <source>
        <strain evidence="2 3">W44</strain>
    </source>
</reference>